<keyword evidence="7 8" id="KW-0807">Transducer</keyword>
<evidence type="ECO:0000256" key="8">
    <source>
        <dbReference type="RuleBase" id="RU363108"/>
    </source>
</evidence>
<comment type="similarity">
    <text evidence="8">Belongs to the insect chemoreceptor superfamily. Gustatory receptor (GR) family.</text>
</comment>
<feature type="transmembrane region" description="Helical" evidence="8">
    <location>
        <begin position="267"/>
        <end position="291"/>
    </location>
</feature>
<dbReference type="GO" id="GO:0030424">
    <property type="term" value="C:axon"/>
    <property type="evidence" value="ECO:0007669"/>
    <property type="project" value="TreeGrafter"/>
</dbReference>
<keyword evidence="6 8" id="KW-0675">Receptor</keyword>
<evidence type="ECO:0000256" key="5">
    <source>
        <dbReference type="ARBA" id="ARBA00023136"/>
    </source>
</evidence>
<name>A0A9P0HA52_NEZVI</name>
<keyword evidence="4 8" id="KW-1133">Transmembrane helix</keyword>
<feature type="transmembrane region" description="Helical" evidence="8">
    <location>
        <begin position="335"/>
        <end position="363"/>
    </location>
</feature>
<gene>
    <name evidence="10" type="ORF">NEZAVI_LOCUS7845</name>
</gene>
<dbReference type="Pfam" id="PF08395">
    <property type="entry name" value="7tm_7"/>
    <property type="match status" value="1"/>
</dbReference>
<dbReference type="GO" id="GO:0008049">
    <property type="term" value="P:male courtship behavior"/>
    <property type="evidence" value="ECO:0007669"/>
    <property type="project" value="TreeGrafter"/>
</dbReference>
<evidence type="ECO:0000313" key="10">
    <source>
        <dbReference type="EMBL" id="CAH1398132.1"/>
    </source>
</evidence>
<dbReference type="GO" id="GO:0007165">
    <property type="term" value="P:signal transduction"/>
    <property type="evidence" value="ECO:0007669"/>
    <property type="project" value="UniProtKB-KW"/>
</dbReference>
<dbReference type="PANTHER" id="PTHR21143">
    <property type="entry name" value="INVERTEBRATE GUSTATORY RECEPTOR"/>
    <property type="match status" value="1"/>
</dbReference>
<evidence type="ECO:0000313" key="11">
    <source>
        <dbReference type="Proteomes" id="UP001152798"/>
    </source>
</evidence>
<evidence type="ECO:0000256" key="6">
    <source>
        <dbReference type="ARBA" id="ARBA00023170"/>
    </source>
</evidence>
<keyword evidence="2 8" id="KW-1003">Cell membrane</keyword>
<keyword evidence="11" id="KW-1185">Reference proteome</keyword>
<feature type="region of interest" description="Disordered" evidence="9">
    <location>
        <begin position="375"/>
        <end position="397"/>
    </location>
</feature>
<dbReference type="GO" id="GO:0050909">
    <property type="term" value="P:sensory perception of taste"/>
    <property type="evidence" value="ECO:0007669"/>
    <property type="project" value="InterPro"/>
</dbReference>
<evidence type="ECO:0000256" key="7">
    <source>
        <dbReference type="ARBA" id="ARBA00023224"/>
    </source>
</evidence>
<proteinExistence type="inferred from homology"/>
<evidence type="ECO:0000256" key="4">
    <source>
        <dbReference type="ARBA" id="ARBA00022989"/>
    </source>
</evidence>
<dbReference type="GO" id="GO:0007635">
    <property type="term" value="P:chemosensory behavior"/>
    <property type="evidence" value="ECO:0007669"/>
    <property type="project" value="TreeGrafter"/>
</dbReference>
<comment type="function">
    <text evidence="8">Gustatory receptor which mediates acceptance or avoidance behavior, depending on its substrates.</text>
</comment>
<keyword evidence="3 8" id="KW-0812">Transmembrane</keyword>
<dbReference type="Proteomes" id="UP001152798">
    <property type="component" value="Chromosome 4"/>
</dbReference>
<dbReference type="PANTHER" id="PTHR21143:SF133">
    <property type="entry name" value="GUSTATORY AND PHEROMONE RECEPTOR 32A-RELATED"/>
    <property type="match status" value="1"/>
</dbReference>
<keyword evidence="5 8" id="KW-0472">Membrane</keyword>
<evidence type="ECO:0000256" key="3">
    <source>
        <dbReference type="ARBA" id="ARBA00022692"/>
    </source>
</evidence>
<protein>
    <recommendedName>
        <fullName evidence="8">Gustatory receptor</fullName>
    </recommendedName>
</protein>
<dbReference type="GO" id="GO:0043025">
    <property type="term" value="C:neuronal cell body"/>
    <property type="evidence" value="ECO:0007669"/>
    <property type="project" value="TreeGrafter"/>
</dbReference>
<feature type="transmembrane region" description="Helical" evidence="8">
    <location>
        <begin position="236"/>
        <end position="255"/>
    </location>
</feature>
<dbReference type="OrthoDB" id="6366728at2759"/>
<dbReference type="GO" id="GO:0005886">
    <property type="term" value="C:plasma membrane"/>
    <property type="evidence" value="ECO:0007669"/>
    <property type="project" value="UniProtKB-SubCell"/>
</dbReference>
<sequence length="397" mass="45018">MATFVRQKTLEVTKPLKLFALFPLSPDGSRNLHVSVPMLALSSIICCAYTVTNVILCMIQGIFPDNILQTAKIYRFTSILLNCVPLLSIFELLNKLEDLNRLSRFLDVAESRILELGQRVDYKDSLRHLMFNSCLTVGAFFVRLRKNDVQSHRSFLKSLMKTVYKHILLGNMVVLVHWYTTVLGTVDILFSVCKRAVLQWKMSPSQNIKTIEKLVLIHNILSMCSRLINKIHGIRVVIIILTSFVFSLSGAYRSYEILSMAKQGAGVSYYALLDKLIWVIVCFHLCLQIIVTSRSCSREAKEFNTQLYQLMIDDTTNDISNNKKLRLHIAMKREVVFTACGFFTLDYTLVHSMIAAATTYLVILIQFGQHQSNTSDLSANSSPFSNTTDLPLSTSTM</sequence>
<dbReference type="AlphaFoldDB" id="A0A9P0HA52"/>
<dbReference type="InterPro" id="IPR013604">
    <property type="entry name" value="7TM_chemorcpt"/>
</dbReference>
<evidence type="ECO:0000256" key="2">
    <source>
        <dbReference type="ARBA" id="ARBA00022475"/>
    </source>
</evidence>
<dbReference type="GO" id="GO:0030425">
    <property type="term" value="C:dendrite"/>
    <property type="evidence" value="ECO:0007669"/>
    <property type="project" value="TreeGrafter"/>
</dbReference>
<evidence type="ECO:0000256" key="9">
    <source>
        <dbReference type="SAM" id="MobiDB-lite"/>
    </source>
</evidence>
<feature type="transmembrane region" description="Helical" evidence="8">
    <location>
        <begin position="73"/>
        <end position="93"/>
    </location>
</feature>
<comment type="caution">
    <text evidence="8">Lacks conserved residue(s) required for the propagation of feature annotation.</text>
</comment>
<organism evidence="10 11">
    <name type="scientific">Nezara viridula</name>
    <name type="common">Southern green stink bug</name>
    <name type="synonym">Cimex viridulus</name>
    <dbReference type="NCBI Taxonomy" id="85310"/>
    <lineage>
        <taxon>Eukaryota</taxon>
        <taxon>Metazoa</taxon>
        <taxon>Ecdysozoa</taxon>
        <taxon>Arthropoda</taxon>
        <taxon>Hexapoda</taxon>
        <taxon>Insecta</taxon>
        <taxon>Pterygota</taxon>
        <taxon>Neoptera</taxon>
        <taxon>Paraneoptera</taxon>
        <taxon>Hemiptera</taxon>
        <taxon>Heteroptera</taxon>
        <taxon>Panheteroptera</taxon>
        <taxon>Pentatomomorpha</taxon>
        <taxon>Pentatomoidea</taxon>
        <taxon>Pentatomidae</taxon>
        <taxon>Pentatominae</taxon>
        <taxon>Nezara</taxon>
    </lineage>
</organism>
<feature type="transmembrane region" description="Helical" evidence="8">
    <location>
        <begin position="38"/>
        <end position="61"/>
    </location>
</feature>
<accession>A0A9P0HA52</accession>
<evidence type="ECO:0000256" key="1">
    <source>
        <dbReference type="ARBA" id="ARBA00004651"/>
    </source>
</evidence>
<feature type="transmembrane region" description="Helical" evidence="8">
    <location>
        <begin position="167"/>
        <end position="190"/>
    </location>
</feature>
<reference evidence="10" key="1">
    <citation type="submission" date="2022-01" db="EMBL/GenBank/DDBJ databases">
        <authorList>
            <person name="King R."/>
        </authorList>
    </citation>
    <scope>NUCLEOTIDE SEQUENCE</scope>
</reference>
<dbReference type="EMBL" id="OV725080">
    <property type="protein sequence ID" value="CAH1398132.1"/>
    <property type="molecule type" value="Genomic_DNA"/>
</dbReference>
<comment type="subcellular location">
    <subcellularLocation>
        <location evidence="1 8">Cell membrane</location>
        <topology evidence="1 8">Multi-pass membrane protein</topology>
    </subcellularLocation>
</comment>